<dbReference type="KEGG" id="dli:dnl_12410"/>
<dbReference type="SUPFAM" id="SSF51658">
    <property type="entry name" value="Xylose isomerase-like"/>
    <property type="match status" value="1"/>
</dbReference>
<sequence>MIFAYSSNAFVKFSIMDAIDIIAQSGFGGLEIMGDRPHVYPPDFDNAQLKTIKDSLKKII</sequence>
<evidence type="ECO:0000313" key="2">
    <source>
        <dbReference type="Proteomes" id="UP000663720"/>
    </source>
</evidence>
<name>A0A975B572_9BACT</name>
<organism evidence="1 2">
    <name type="scientific">Desulfonema limicola</name>
    <dbReference type="NCBI Taxonomy" id="45656"/>
    <lineage>
        <taxon>Bacteria</taxon>
        <taxon>Pseudomonadati</taxon>
        <taxon>Thermodesulfobacteriota</taxon>
        <taxon>Desulfobacteria</taxon>
        <taxon>Desulfobacterales</taxon>
        <taxon>Desulfococcaceae</taxon>
        <taxon>Desulfonema</taxon>
    </lineage>
</organism>
<proteinExistence type="predicted"/>
<protein>
    <submittedName>
        <fullName evidence="1">Xylose isomerase-like domain-containing protein</fullName>
    </submittedName>
</protein>
<evidence type="ECO:0000313" key="1">
    <source>
        <dbReference type="EMBL" id="QTA78994.1"/>
    </source>
</evidence>
<dbReference type="AlphaFoldDB" id="A0A975B572"/>
<dbReference type="InterPro" id="IPR036237">
    <property type="entry name" value="Xyl_isomerase-like_sf"/>
</dbReference>
<dbReference type="Gene3D" id="3.20.20.150">
    <property type="entry name" value="Divalent-metal-dependent TIM barrel enzymes"/>
    <property type="match status" value="1"/>
</dbReference>
<keyword evidence="2" id="KW-1185">Reference proteome</keyword>
<gene>
    <name evidence="1" type="ORF">dnl_12410</name>
</gene>
<dbReference type="GO" id="GO:0016853">
    <property type="term" value="F:isomerase activity"/>
    <property type="evidence" value="ECO:0007669"/>
    <property type="project" value="UniProtKB-KW"/>
</dbReference>
<dbReference type="Proteomes" id="UP000663720">
    <property type="component" value="Chromosome"/>
</dbReference>
<reference evidence="1" key="1">
    <citation type="journal article" date="2021" name="Microb. Physiol.">
        <title>Proteogenomic Insights into the Physiology of Marine, Sulfate-Reducing, Filamentous Desulfonema limicola and Desulfonema magnum.</title>
        <authorList>
            <person name="Schnaars V."/>
            <person name="Wohlbrand L."/>
            <person name="Scheve S."/>
            <person name="Hinrichs C."/>
            <person name="Reinhardt R."/>
            <person name="Rabus R."/>
        </authorList>
    </citation>
    <scope>NUCLEOTIDE SEQUENCE</scope>
    <source>
        <strain evidence="1">5ac10</strain>
    </source>
</reference>
<dbReference type="RefSeq" id="WP_246514872.1">
    <property type="nucleotide sequence ID" value="NZ_CP061799.1"/>
</dbReference>
<dbReference type="EMBL" id="CP061799">
    <property type="protein sequence ID" value="QTA78994.1"/>
    <property type="molecule type" value="Genomic_DNA"/>
</dbReference>
<accession>A0A975B572</accession>
<keyword evidence="1" id="KW-0413">Isomerase</keyword>